<evidence type="ECO:0000313" key="1">
    <source>
        <dbReference type="EMBL" id="MFD1889593.1"/>
    </source>
</evidence>
<protein>
    <submittedName>
        <fullName evidence="1">Uncharacterized protein</fullName>
    </submittedName>
</protein>
<dbReference type="Proteomes" id="UP001597326">
    <property type="component" value="Unassembled WGS sequence"/>
</dbReference>
<evidence type="ECO:0000313" key="2">
    <source>
        <dbReference type="Proteomes" id="UP001597326"/>
    </source>
</evidence>
<keyword evidence="2" id="KW-1185">Reference proteome</keyword>
<sequence>MTALICFLVATLWLVAAVVICRAQPRPADLAQLIGSTRAEEPVTV</sequence>
<reference evidence="2" key="1">
    <citation type="journal article" date="2019" name="Int. J. Syst. Evol. Microbiol.">
        <title>The Global Catalogue of Microorganisms (GCM) 10K type strain sequencing project: providing services to taxonomists for standard genome sequencing and annotation.</title>
        <authorList>
            <consortium name="The Broad Institute Genomics Platform"/>
            <consortium name="The Broad Institute Genome Sequencing Center for Infectious Disease"/>
            <person name="Wu L."/>
            <person name="Ma J."/>
        </authorList>
    </citation>
    <scope>NUCLEOTIDE SEQUENCE [LARGE SCALE GENOMIC DNA]</scope>
    <source>
        <strain evidence="2">CAIM 431</strain>
    </source>
</reference>
<accession>A0ABW4RW04</accession>
<organism evidence="1 2">
    <name type="scientific">Luteococcus peritonei</name>
    <dbReference type="NCBI Taxonomy" id="88874"/>
    <lineage>
        <taxon>Bacteria</taxon>
        <taxon>Bacillati</taxon>
        <taxon>Actinomycetota</taxon>
        <taxon>Actinomycetes</taxon>
        <taxon>Propionibacteriales</taxon>
        <taxon>Propionibacteriaceae</taxon>
        <taxon>Luteococcus</taxon>
    </lineage>
</organism>
<comment type="caution">
    <text evidence="1">The sequence shown here is derived from an EMBL/GenBank/DDBJ whole genome shotgun (WGS) entry which is preliminary data.</text>
</comment>
<proteinExistence type="predicted"/>
<dbReference type="EMBL" id="JBHUFZ010000011">
    <property type="protein sequence ID" value="MFD1889593.1"/>
    <property type="molecule type" value="Genomic_DNA"/>
</dbReference>
<name>A0ABW4RW04_9ACTN</name>
<gene>
    <name evidence="1" type="ORF">ACFSCS_05230</name>
</gene>
<dbReference type="RefSeq" id="WP_343872631.1">
    <property type="nucleotide sequence ID" value="NZ_BAAAIX010000009.1"/>
</dbReference>